<dbReference type="EMBL" id="AVBH01000310">
    <property type="protein sequence ID" value="KGO97565.1"/>
    <property type="molecule type" value="Genomic_DNA"/>
</dbReference>
<evidence type="ECO:0000313" key="1">
    <source>
        <dbReference type="EMBL" id="KGO97565.1"/>
    </source>
</evidence>
<dbReference type="OrthoDB" id="9939924at2"/>
<proteinExistence type="predicted"/>
<gene>
    <name evidence="1" type="ORF">N791_10040</name>
</gene>
<dbReference type="Proteomes" id="UP000030003">
    <property type="component" value="Unassembled WGS sequence"/>
</dbReference>
<dbReference type="RefSeq" id="WP_027068619.1">
    <property type="nucleotide sequence ID" value="NZ_AUHT01000001.1"/>
</dbReference>
<comment type="caution">
    <text evidence="1">The sequence shown here is derived from an EMBL/GenBank/DDBJ whole genome shotgun (WGS) entry which is preliminary data.</text>
</comment>
<keyword evidence="2" id="KW-1185">Reference proteome</keyword>
<reference evidence="1 2" key="1">
    <citation type="submission" date="2013-08" db="EMBL/GenBank/DDBJ databases">
        <title>Genomic analysis of Lysobacter defluvii.</title>
        <authorList>
            <person name="Wang Q."/>
            <person name="Wang G."/>
        </authorList>
    </citation>
    <scope>NUCLEOTIDE SEQUENCE [LARGE SCALE GENOMIC DNA]</scope>
    <source>
        <strain evidence="1 2">IMMIB APB-9</strain>
    </source>
</reference>
<dbReference type="AlphaFoldDB" id="A0A0A0M368"/>
<protein>
    <submittedName>
        <fullName evidence="1">Uncharacterized protein</fullName>
    </submittedName>
</protein>
<accession>A0A0A0M368</accession>
<name>A0A0A0M368_9GAMM</name>
<evidence type="ECO:0000313" key="2">
    <source>
        <dbReference type="Proteomes" id="UP000030003"/>
    </source>
</evidence>
<organism evidence="1 2">
    <name type="scientific">Lysobacter defluvii IMMIB APB-9 = DSM 18482</name>
    <dbReference type="NCBI Taxonomy" id="1385515"/>
    <lineage>
        <taxon>Bacteria</taxon>
        <taxon>Pseudomonadati</taxon>
        <taxon>Pseudomonadota</taxon>
        <taxon>Gammaproteobacteria</taxon>
        <taxon>Lysobacterales</taxon>
        <taxon>Lysobacteraceae</taxon>
        <taxon>Novilysobacter</taxon>
    </lineage>
</organism>
<sequence length="97" mass="10955">MRYDIAIEAFRKLASEMVAELEQAVASGDERYYNADIALRNVGEWLRRANDGTLAGSYGPSFGIGKSDLMFGPVEDRMYELERLYTDHILDAPRHAP</sequence>